<dbReference type="PROSITE" id="PS00122">
    <property type="entry name" value="CARBOXYLESTERASE_B_1"/>
    <property type="match status" value="1"/>
</dbReference>
<evidence type="ECO:0000256" key="4">
    <source>
        <dbReference type="ARBA" id="ARBA00023157"/>
    </source>
</evidence>
<reference evidence="8" key="1">
    <citation type="journal article" date="2015" name="PLoS ONE">
        <title>The Peripheral Olfactory Repertoire of the Lightbrown Apple Moth, Epiphyas postvittana.</title>
        <authorList>
            <person name="Corcoran J.A."/>
            <person name="Jordan M.D."/>
            <person name="Thrimawithana A.H."/>
            <person name="Crowhurst R.N."/>
            <person name="Newcomb R.D."/>
        </authorList>
    </citation>
    <scope>NUCLEOTIDE SEQUENCE</scope>
</reference>
<evidence type="ECO:0000313" key="8">
    <source>
        <dbReference type="EMBL" id="JAI18197.1"/>
    </source>
</evidence>
<organism evidence="8">
    <name type="scientific">Epiphyas postvittana</name>
    <name type="common">Light brown apple moth</name>
    <dbReference type="NCBI Taxonomy" id="65032"/>
    <lineage>
        <taxon>Eukaryota</taxon>
        <taxon>Metazoa</taxon>
        <taxon>Ecdysozoa</taxon>
        <taxon>Arthropoda</taxon>
        <taxon>Hexapoda</taxon>
        <taxon>Insecta</taxon>
        <taxon>Pterygota</taxon>
        <taxon>Neoptera</taxon>
        <taxon>Endopterygota</taxon>
        <taxon>Lepidoptera</taxon>
        <taxon>Glossata</taxon>
        <taxon>Ditrysia</taxon>
        <taxon>Tortricoidea</taxon>
        <taxon>Tortricidae</taxon>
        <taxon>Tortricinae</taxon>
        <taxon>Epiphyas</taxon>
    </lineage>
</organism>
<keyword evidence="3 6" id="KW-0378">Hydrolase</keyword>
<dbReference type="InterPro" id="IPR050309">
    <property type="entry name" value="Type-B_Carboxylest/Lipase"/>
</dbReference>
<dbReference type="CDD" id="cd00312">
    <property type="entry name" value="Esterase_lipase"/>
    <property type="match status" value="1"/>
</dbReference>
<protein>
    <recommendedName>
        <fullName evidence="6">Carboxylic ester hydrolase</fullName>
        <ecNumber evidence="6">3.1.1.-</ecNumber>
    </recommendedName>
</protein>
<proteinExistence type="inferred from homology"/>
<evidence type="ECO:0000256" key="2">
    <source>
        <dbReference type="ARBA" id="ARBA00022487"/>
    </source>
</evidence>
<keyword evidence="2" id="KW-0719">Serine esterase</keyword>
<evidence type="ECO:0000256" key="5">
    <source>
        <dbReference type="ARBA" id="ARBA00023180"/>
    </source>
</evidence>
<evidence type="ECO:0000256" key="1">
    <source>
        <dbReference type="ARBA" id="ARBA00005964"/>
    </source>
</evidence>
<feature type="domain" description="Carboxylesterase type B" evidence="7">
    <location>
        <begin position="24"/>
        <end position="548"/>
    </location>
</feature>
<evidence type="ECO:0000256" key="6">
    <source>
        <dbReference type="RuleBase" id="RU361235"/>
    </source>
</evidence>
<dbReference type="Pfam" id="PF00135">
    <property type="entry name" value="COesterase"/>
    <property type="match status" value="1"/>
</dbReference>
<dbReference type="EC" id="3.1.1.-" evidence="6"/>
<keyword evidence="5" id="KW-0325">Glycoprotein</keyword>
<comment type="similarity">
    <text evidence="1 6">Belongs to the type-B carboxylesterase/lipase family.</text>
</comment>
<dbReference type="GO" id="GO:0052689">
    <property type="term" value="F:carboxylic ester hydrolase activity"/>
    <property type="evidence" value="ECO:0007669"/>
    <property type="project" value="UniProtKB-KW"/>
</dbReference>
<evidence type="ECO:0000256" key="3">
    <source>
        <dbReference type="ARBA" id="ARBA00022801"/>
    </source>
</evidence>
<keyword evidence="4" id="KW-1015">Disulfide bond</keyword>
<sequence>MAHKYILLFLLFCAVMESSGQNNDPEVTVEQGRLLGAVEQLYDNSSYYSFKGIPYALPPVGPLRFRAPLPPQPWTGVRNATQYGDVCAQQDPDNPNAVFEGSEDCLFLNVFTKHLTESSKKAVMVFIHGGSLFAGSGNDDLYGPKFFLQEDVVLVTLNYRLEVLGFLTLDTPEVPGNAGMKDQVAALKWIKSNIAQFGGDPDNVTLFGESAGAGCVLFHILSPMSAGLFHKIIAQSGTSINDWAIGHDGRNRAFKVGKILGKETNDTNELLEFLGSTPAINLTRMTRKTMSIDEQYRGLPIVFTPVVEKKFDNVEAFLTEHPLDTLLSRKAHRVPLMIGYNSAEGIIMLEDKLQKLDFYNKNSSYHVPREIAVKVTQEKMNEYGESIRKFYVGDKNFTRDDAQQITAMLSDMHFVYSTQRFAYLYAKYNKKNNPLYMYRFSFESDLNFLKSISNPNITGACHGDELFYMFSSNFTRAAYEAQDKLKDYVRKVTKLWTDFAKTSNPTPHGLGTWPLTWLRYTVKNKHFLDINVKLTPRKYAEKERVEFWDKMYSEVGLPHIGT</sequence>
<dbReference type="SUPFAM" id="SSF53474">
    <property type="entry name" value="alpha/beta-Hydrolases"/>
    <property type="match status" value="1"/>
</dbReference>
<feature type="signal peptide" evidence="6">
    <location>
        <begin position="1"/>
        <end position="20"/>
    </location>
</feature>
<dbReference type="InterPro" id="IPR002018">
    <property type="entry name" value="CarbesteraseB"/>
</dbReference>
<dbReference type="AlphaFoldDB" id="A0A0K8TUN9"/>
<dbReference type="PANTHER" id="PTHR11559">
    <property type="entry name" value="CARBOXYLESTERASE"/>
    <property type="match status" value="1"/>
</dbReference>
<evidence type="ECO:0000259" key="7">
    <source>
        <dbReference type="Pfam" id="PF00135"/>
    </source>
</evidence>
<dbReference type="Gene3D" id="3.40.50.1820">
    <property type="entry name" value="alpha/beta hydrolase"/>
    <property type="match status" value="1"/>
</dbReference>
<keyword evidence="6" id="KW-0732">Signal</keyword>
<name>A0A0K8TUN9_EPIPO</name>
<accession>A0A0K8TUN9</accession>
<feature type="chain" id="PRO_5005393651" description="Carboxylic ester hydrolase" evidence="6">
    <location>
        <begin position="21"/>
        <end position="562"/>
    </location>
</feature>
<dbReference type="InterPro" id="IPR019826">
    <property type="entry name" value="Carboxylesterase_B_AS"/>
</dbReference>
<dbReference type="InterPro" id="IPR029058">
    <property type="entry name" value="AB_hydrolase_fold"/>
</dbReference>
<dbReference type="ESTHER" id="epipo-a0a0k8tun9">
    <property type="family name" value="Carb_B_Arthropoda"/>
</dbReference>
<dbReference type="EMBL" id="GCVX01000033">
    <property type="protein sequence ID" value="JAI18197.1"/>
    <property type="molecule type" value="Transcribed_RNA"/>
</dbReference>